<keyword evidence="12" id="KW-1185">Reference proteome</keyword>
<feature type="transmembrane region" description="Helical" evidence="8">
    <location>
        <begin position="144"/>
        <end position="166"/>
    </location>
</feature>
<evidence type="ECO:0000259" key="10">
    <source>
        <dbReference type="Pfam" id="PF00909"/>
    </source>
</evidence>
<keyword evidence="4 8" id="KW-0812">Transmembrane</keyword>
<gene>
    <name evidence="11" type="ORF">Rhopal_006600-T1</name>
</gene>
<feature type="transmembrane region" description="Helical" evidence="8">
    <location>
        <begin position="61"/>
        <end position="79"/>
    </location>
</feature>
<dbReference type="PROSITE" id="PS01219">
    <property type="entry name" value="AMMONIUM_TRANSP"/>
    <property type="match status" value="1"/>
</dbReference>
<accession>A0AAV5GTK5</accession>
<dbReference type="NCBIfam" id="TIGR00836">
    <property type="entry name" value="amt"/>
    <property type="match status" value="1"/>
</dbReference>
<dbReference type="InterPro" id="IPR029020">
    <property type="entry name" value="Ammonium/urea_transptr"/>
</dbReference>
<dbReference type="InterPro" id="IPR024041">
    <property type="entry name" value="NH4_transpt_AmtB-like_dom"/>
</dbReference>
<feature type="transmembrane region" description="Helical" evidence="8">
    <location>
        <begin position="212"/>
        <end position="234"/>
    </location>
</feature>
<protein>
    <recommendedName>
        <fullName evidence="8">Ammonium transporter</fullName>
    </recommendedName>
</protein>
<dbReference type="InterPro" id="IPR018047">
    <property type="entry name" value="Ammonium_transpt_CS"/>
</dbReference>
<dbReference type="EMBL" id="BQKY01000014">
    <property type="protein sequence ID" value="GJN93543.1"/>
    <property type="molecule type" value="Genomic_DNA"/>
</dbReference>
<dbReference type="InterPro" id="IPR001905">
    <property type="entry name" value="Ammonium_transpt"/>
</dbReference>
<reference evidence="11 12" key="1">
    <citation type="submission" date="2021-12" db="EMBL/GenBank/DDBJ databases">
        <title>High titer production of polyol ester of fatty acids by Rhodotorula paludigena BS15 towards product separation-free biomass refinery.</title>
        <authorList>
            <person name="Mano J."/>
            <person name="Ono H."/>
            <person name="Tanaka T."/>
            <person name="Naito K."/>
            <person name="Sushida H."/>
            <person name="Ike M."/>
            <person name="Tokuyasu K."/>
            <person name="Kitaoka M."/>
        </authorList>
    </citation>
    <scope>NUCLEOTIDE SEQUENCE [LARGE SCALE GENOMIC DNA]</scope>
    <source>
        <strain evidence="11 12">BS15</strain>
    </source>
</reference>
<evidence type="ECO:0000313" key="12">
    <source>
        <dbReference type="Proteomes" id="UP001342314"/>
    </source>
</evidence>
<dbReference type="Pfam" id="PF00909">
    <property type="entry name" value="Ammonium_transp"/>
    <property type="match status" value="1"/>
</dbReference>
<feature type="transmembrane region" description="Helical" evidence="8">
    <location>
        <begin position="379"/>
        <end position="400"/>
    </location>
</feature>
<name>A0AAV5GTK5_9BASI</name>
<evidence type="ECO:0000256" key="6">
    <source>
        <dbReference type="ARBA" id="ARBA00023136"/>
    </source>
</evidence>
<keyword evidence="6 8" id="KW-0472">Membrane</keyword>
<feature type="transmembrane region" description="Helical" evidence="8">
    <location>
        <begin position="277"/>
        <end position="298"/>
    </location>
</feature>
<evidence type="ECO:0000256" key="2">
    <source>
        <dbReference type="ARBA" id="ARBA00005887"/>
    </source>
</evidence>
<evidence type="ECO:0000256" key="4">
    <source>
        <dbReference type="ARBA" id="ARBA00022692"/>
    </source>
</evidence>
<dbReference type="AlphaFoldDB" id="A0AAV5GTK5"/>
<dbReference type="Gene3D" id="1.10.3430.10">
    <property type="entry name" value="Ammonium transporter AmtB like domains"/>
    <property type="match status" value="1"/>
</dbReference>
<evidence type="ECO:0000256" key="9">
    <source>
        <dbReference type="SAM" id="MobiDB-lite"/>
    </source>
</evidence>
<feature type="transmembrane region" description="Helical" evidence="8">
    <location>
        <begin position="333"/>
        <end position="351"/>
    </location>
</feature>
<evidence type="ECO:0000256" key="8">
    <source>
        <dbReference type="RuleBase" id="RU362002"/>
    </source>
</evidence>
<proteinExistence type="inferred from homology"/>
<comment type="caution">
    <text evidence="11">The sequence shown here is derived from an EMBL/GenBank/DDBJ whole genome shotgun (WGS) entry which is preliminary data.</text>
</comment>
<keyword evidence="3 8" id="KW-0813">Transport</keyword>
<feature type="domain" description="Ammonium transporter AmtB-like" evidence="10">
    <location>
        <begin position="29"/>
        <end position="429"/>
    </location>
</feature>
<evidence type="ECO:0000313" key="11">
    <source>
        <dbReference type="EMBL" id="GJN93543.1"/>
    </source>
</evidence>
<keyword evidence="7 8" id="KW-0924">Ammonia transport</keyword>
<sequence>MVNASYTPEGNMLAYVDGEEVVMNKGDSAWILIAFALVFSMAPGVGFLYSGLLRRKNALSMLFLALMVFSVIQVEWYLWGYSLAFGDGSSFIGNLANGGLVNVDYTPSGNIPVLLFALYQGAFAGVTAVIAIGGSAERCRIVPLLVFIFCWSTIVYNPIACWVWNANGWLFSLGDLDYAGGGPVHISSGTAGLALSFFLGRRRGYGTQKLAFRPHSVSHIVIGTLFLWFGWFGFNGGSALGMNLRAVQSCIATNAAAAMGAITWTLLDYIYTRKFSAVSLCSGVLAGLVGITPGAGYVGMPASLAIGFVTAIASNYATGIKVLLKIDDAVDTFALHGIGGFVGAILTALFADERVTSFDPAAAGAGWINHNYIALGYNLAGAVTIMAYAFVMTLVLCYIINFIPGLKFRVDEDAEIVGLDEAECGELAYDYVSLRKEVEPEEATLGGSLHSPSATSHEHEKAAPGVATAAAKEQ</sequence>
<comment type="similarity">
    <text evidence="2 8">Belongs to the ammonia transporter channel (TC 1.A.11.2) family.</text>
</comment>
<dbReference type="GO" id="GO:0005886">
    <property type="term" value="C:plasma membrane"/>
    <property type="evidence" value="ECO:0007669"/>
    <property type="project" value="UniProtKB-SubCell"/>
</dbReference>
<dbReference type="PANTHER" id="PTHR43029">
    <property type="entry name" value="AMMONIUM TRANSPORTER MEP2"/>
    <property type="match status" value="1"/>
</dbReference>
<feature type="compositionally biased region" description="Low complexity" evidence="9">
    <location>
        <begin position="463"/>
        <end position="474"/>
    </location>
</feature>
<dbReference type="PANTHER" id="PTHR43029:SF10">
    <property type="entry name" value="AMMONIUM TRANSPORTER MEP2"/>
    <property type="match status" value="1"/>
</dbReference>
<comment type="subcellular location">
    <subcellularLocation>
        <location evidence="8">Cell membrane</location>
        <topology evidence="8">Multi-pass membrane protein</topology>
    </subcellularLocation>
    <subcellularLocation>
        <location evidence="1">Membrane</location>
        <topology evidence="1">Multi-pass membrane protein</topology>
    </subcellularLocation>
</comment>
<evidence type="ECO:0000256" key="7">
    <source>
        <dbReference type="ARBA" id="ARBA00023177"/>
    </source>
</evidence>
<evidence type="ECO:0000256" key="3">
    <source>
        <dbReference type="ARBA" id="ARBA00022448"/>
    </source>
</evidence>
<feature type="transmembrane region" description="Helical" evidence="8">
    <location>
        <begin position="29"/>
        <end position="49"/>
    </location>
</feature>
<dbReference type="SUPFAM" id="SSF111352">
    <property type="entry name" value="Ammonium transporter"/>
    <property type="match status" value="1"/>
</dbReference>
<feature type="transmembrane region" description="Helical" evidence="8">
    <location>
        <begin position="246"/>
        <end position="270"/>
    </location>
</feature>
<feature type="region of interest" description="Disordered" evidence="9">
    <location>
        <begin position="442"/>
        <end position="474"/>
    </location>
</feature>
<dbReference type="GO" id="GO:0008519">
    <property type="term" value="F:ammonium channel activity"/>
    <property type="evidence" value="ECO:0007669"/>
    <property type="project" value="InterPro"/>
</dbReference>
<feature type="transmembrane region" description="Helical" evidence="8">
    <location>
        <begin position="178"/>
        <end position="200"/>
    </location>
</feature>
<dbReference type="Proteomes" id="UP001342314">
    <property type="component" value="Unassembled WGS sequence"/>
</dbReference>
<organism evidence="11 12">
    <name type="scientific">Rhodotorula paludigena</name>
    <dbReference type="NCBI Taxonomy" id="86838"/>
    <lineage>
        <taxon>Eukaryota</taxon>
        <taxon>Fungi</taxon>
        <taxon>Dikarya</taxon>
        <taxon>Basidiomycota</taxon>
        <taxon>Pucciniomycotina</taxon>
        <taxon>Microbotryomycetes</taxon>
        <taxon>Sporidiobolales</taxon>
        <taxon>Sporidiobolaceae</taxon>
        <taxon>Rhodotorula</taxon>
    </lineage>
</organism>
<feature type="transmembrane region" description="Helical" evidence="8">
    <location>
        <begin position="304"/>
        <end position="324"/>
    </location>
</feature>
<evidence type="ECO:0000256" key="1">
    <source>
        <dbReference type="ARBA" id="ARBA00004141"/>
    </source>
</evidence>
<keyword evidence="5 8" id="KW-1133">Transmembrane helix</keyword>
<evidence type="ECO:0000256" key="5">
    <source>
        <dbReference type="ARBA" id="ARBA00022989"/>
    </source>
</evidence>
<feature type="transmembrane region" description="Helical" evidence="8">
    <location>
        <begin position="111"/>
        <end position="132"/>
    </location>
</feature>